<evidence type="ECO:0000256" key="1">
    <source>
        <dbReference type="ARBA" id="ARBA00022801"/>
    </source>
</evidence>
<feature type="domain" description="Metallo-beta-lactamase" evidence="2">
    <location>
        <begin position="13"/>
        <end position="235"/>
    </location>
</feature>
<reference evidence="4" key="1">
    <citation type="journal article" date="2020" name="mSystems">
        <title>Genome- and Community-Level Interaction Insights into Carbon Utilization and Element Cycling Functions of Hydrothermarchaeota in Hydrothermal Sediment.</title>
        <authorList>
            <person name="Zhou Z."/>
            <person name="Liu Y."/>
            <person name="Xu W."/>
            <person name="Pan J."/>
            <person name="Luo Z.H."/>
            <person name="Li M."/>
        </authorList>
    </citation>
    <scope>NUCLEOTIDE SEQUENCE [LARGE SCALE GENOMIC DNA]</scope>
    <source>
        <strain evidence="4">HyVt-219</strain>
    </source>
</reference>
<sequence>MKLKFLGATRNVTGSRHLLDVDGKRILIDCGLYQERELRYRNWDPFPVAPESIDTILLTHAHLDHCGFLPKLVRDGFKGKILCTSATVDISKIVLLDSAHLQQEDAELKKKRHRKEGRRGKYPEIPLYTVSDVEKVFPLFIPVFYKQPVKIGKSIEVTFYDAGHILGSAMIKIKVTSNGKSRIILFSGDVGRWNKPIIRDPTLFNEADYVVVESTYGNRLHEDSLDIDEILCTNINSADKKGGNVVIPSFAIERSQELLYHLNQLLLEDRIPHLLVFIDSPMAINVTEVFEKHPDYFDREMTKLEKEGKNPFNFPTLKLTRTTEESKGINHIRSSCIIIAGSGMCTGGRIKHHLINNISRPESTVLFVGYQAKGTLGREIVEGKKEVRIHGKMYRIKAKIVQIHGLSAHADKNELLKWLSSLRFPPKHLFVVHGEEESALEFADTVREKMNWKVSVPEYQDEAILD</sequence>
<dbReference type="SMART" id="SM00849">
    <property type="entry name" value="Lactamase_B"/>
    <property type="match status" value="1"/>
</dbReference>
<dbReference type="Gene3D" id="3.40.50.10890">
    <property type="match status" value="1"/>
</dbReference>
<feature type="domain" description="Beta-Casp" evidence="3">
    <location>
        <begin position="255"/>
        <end position="380"/>
    </location>
</feature>
<dbReference type="Pfam" id="PF07521">
    <property type="entry name" value="RMMBL"/>
    <property type="match status" value="1"/>
</dbReference>
<dbReference type="Pfam" id="PF16661">
    <property type="entry name" value="Lactamase_B_6"/>
    <property type="match status" value="1"/>
</dbReference>
<dbReference type="SMART" id="SM01027">
    <property type="entry name" value="Beta-Casp"/>
    <property type="match status" value="1"/>
</dbReference>
<dbReference type="CDD" id="cd16295">
    <property type="entry name" value="TTHA0252-CPSF-like_MBL-fold"/>
    <property type="match status" value="1"/>
</dbReference>
<dbReference type="PANTHER" id="PTHR11203">
    <property type="entry name" value="CLEAVAGE AND POLYADENYLATION SPECIFICITY FACTOR FAMILY MEMBER"/>
    <property type="match status" value="1"/>
</dbReference>
<comment type="caution">
    <text evidence="4">The sequence shown here is derived from an EMBL/GenBank/DDBJ whole genome shotgun (WGS) entry which is preliminary data.</text>
</comment>
<protein>
    <submittedName>
        <fullName evidence="4">MBL fold metallo-hydrolase</fullName>
    </submittedName>
</protein>
<proteinExistence type="predicted"/>
<dbReference type="AlphaFoldDB" id="A0A7V0MZ57"/>
<dbReference type="Proteomes" id="UP000885660">
    <property type="component" value="Unassembled WGS sequence"/>
</dbReference>
<dbReference type="InterPro" id="IPR011108">
    <property type="entry name" value="RMMBL"/>
</dbReference>
<dbReference type="InterPro" id="IPR036866">
    <property type="entry name" value="RibonucZ/Hydroxyglut_hydro"/>
</dbReference>
<dbReference type="InterPro" id="IPR001279">
    <property type="entry name" value="Metallo-B-lactamas"/>
</dbReference>
<dbReference type="Pfam" id="PF10996">
    <property type="entry name" value="Beta-Casp"/>
    <property type="match status" value="1"/>
</dbReference>
<dbReference type="SUPFAM" id="SSF56281">
    <property type="entry name" value="Metallo-hydrolase/oxidoreductase"/>
    <property type="match status" value="1"/>
</dbReference>
<keyword evidence="1" id="KW-0378">Hydrolase</keyword>
<dbReference type="EMBL" id="DRBC01000188">
    <property type="protein sequence ID" value="HDN84739.1"/>
    <property type="molecule type" value="Genomic_DNA"/>
</dbReference>
<dbReference type="GO" id="GO:0016787">
    <property type="term" value="F:hydrolase activity"/>
    <property type="evidence" value="ECO:0007669"/>
    <property type="project" value="UniProtKB-KW"/>
</dbReference>
<dbReference type="InterPro" id="IPR022712">
    <property type="entry name" value="Beta_Casp"/>
</dbReference>
<evidence type="ECO:0000313" key="4">
    <source>
        <dbReference type="EMBL" id="HDN84739.1"/>
    </source>
</evidence>
<name>A0A7V0MZ57_UNCAE</name>
<dbReference type="PANTHER" id="PTHR11203:SF37">
    <property type="entry name" value="INTEGRATOR COMPLEX SUBUNIT 11"/>
    <property type="match status" value="1"/>
</dbReference>
<accession>A0A7V0MZ57</accession>
<dbReference type="InterPro" id="IPR050698">
    <property type="entry name" value="MBL"/>
</dbReference>
<evidence type="ECO:0000259" key="3">
    <source>
        <dbReference type="SMART" id="SM01027"/>
    </source>
</evidence>
<organism evidence="4">
    <name type="scientific">Aerophobetes bacterium</name>
    <dbReference type="NCBI Taxonomy" id="2030807"/>
    <lineage>
        <taxon>Bacteria</taxon>
        <taxon>Candidatus Aerophobota</taxon>
    </lineage>
</organism>
<dbReference type="Gene3D" id="3.60.15.10">
    <property type="entry name" value="Ribonuclease Z/Hydroxyacylglutathione hydrolase-like"/>
    <property type="match status" value="1"/>
</dbReference>
<evidence type="ECO:0000259" key="2">
    <source>
        <dbReference type="SMART" id="SM00849"/>
    </source>
</evidence>
<dbReference type="GO" id="GO:0004521">
    <property type="term" value="F:RNA endonuclease activity"/>
    <property type="evidence" value="ECO:0007669"/>
    <property type="project" value="TreeGrafter"/>
</dbReference>
<gene>
    <name evidence="4" type="ORF">ENG47_03145</name>
</gene>